<reference evidence="1 2" key="1">
    <citation type="submission" date="2015-05" db="EMBL/GenBank/DDBJ databases">
        <title>Evolution of Trichinella species and genotypes.</title>
        <authorList>
            <person name="Korhonen P.K."/>
            <person name="Edoardo P."/>
            <person name="Giuseppe L.R."/>
            <person name="Gasser R.B."/>
        </authorList>
    </citation>
    <scope>NUCLEOTIDE SEQUENCE [LARGE SCALE GENOMIC DNA]</scope>
    <source>
        <strain evidence="1">ISS10</strain>
    </source>
</reference>
<dbReference type="AlphaFoldDB" id="A0A0V1KQX7"/>
<gene>
    <name evidence="1" type="ORF">T02_7748</name>
</gene>
<evidence type="ECO:0000313" key="1">
    <source>
        <dbReference type="EMBL" id="KRZ49674.1"/>
    </source>
</evidence>
<name>A0A0V1KQX7_9BILA</name>
<keyword evidence="2" id="KW-1185">Reference proteome</keyword>
<comment type="caution">
    <text evidence="1">The sequence shown here is derived from an EMBL/GenBank/DDBJ whole genome shotgun (WGS) entry which is preliminary data.</text>
</comment>
<dbReference type="EMBL" id="JYDW01000299">
    <property type="protein sequence ID" value="KRZ49674.1"/>
    <property type="molecule type" value="Genomic_DNA"/>
</dbReference>
<protein>
    <submittedName>
        <fullName evidence="1">Uncharacterized protein</fullName>
    </submittedName>
</protein>
<sequence>MLRHNVAQVVYALPHQLALFRHDLQSHGLQAEQHLFQSFQMLLLCLPEDDNVVEIDEACFPR</sequence>
<accession>A0A0V1KQX7</accession>
<dbReference type="OrthoDB" id="10430626at2759"/>
<proteinExistence type="predicted"/>
<organism evidence="1 2">
    <name type="scientific">Trichinella nativa</name>
    <dbReference type="NCBI Taxonomy" id="6335"/>
    <lineage>
        <taxon>Eukaryota</taxon>
        <taxon>Metazoa</taxon>
        <taxon>Ecdysozoa</taxon>
        <taxon>Nematoda</taxon>
        <taxon>Enoplea</taxon>
        <taxon>Dorylaimia</taxon>
        <taxon>Trichinellida</taxon>
        <taxon>Trichinellidae</taxon>
        <taxon>Trichinella</taxon>
    </lineage>
</organism>
<evidence type="ECO:0000313" key="2">
    <source>
        <dbReference type="Proteomes" id="UP000054721"/>
    </source>
</evidence>
<dbReference type="Proteomes" id="UP000054721">
    <property type="component" value="Unassembled WGS sequence"/>
</dbReference>